<sequence length="504" mass="58269">WLEELLPDHVLDIKVNIRPAFFSSETEVYEELSWQGVKIRERKLVELKPEHLIHFGFAITSEIVKDQMSRPFHPQTIQNREVWNAIAREIGIGMFGLFGTLVENLEKYEKIKAIYAFIRDRITAANPRTPEDIKAVYIALKLEDYLDPDQVLKYRKQIEEKTRWRAEEAARQTEYDRLRQEAETARREKLKEESADLIVLTEELEKKLARLDGAEAYDLLLQARGLKRSLEQGYSSFLDFTRKDLDKIRWRTKELEREQVNKVELTVLGWTKVLVELPHCPMCGGAWKERGDQTLICNGSHNFNRLIPVEGDRFQRIGVYKTNRDQNVAGVDVDEVTGEVRLNFVLPKTHSWTGNTFKSVRYTPEAVILPEELANERDGIMESLQELRDARHELEKVVAQVKEAEAKVGAGAMKRLTFRADAQGRMMAEDNGKRYVSAYQDPYPQEGETWFCRIGRDLSMSATMFEVHPEFKAGSVSSLKDIEELAEVVKELYPGLPPQLLQVQ</sequence>
<organism evidence="2 3">
    <name type="scientific">candidate division CPR1 bacterium GW2011_GWA2_42_17</name>
    <dbReference type="NCBI Taxonomy" id="1618341"/>
    <lineage>
        <taxon>Bacteria</taxon>
        <taxon>candidate division CPR1</taxon>
    </lineage>
</organism>
<proteinExistence type="predicted"/>
<evidence type="ECO:0000313" key="3">
    <source>
        <dbReference type="Proteomes" id="UP000034875"/>
    </source>
</evidence>
<keyword evidence="1" id="KW-0175">Coiled coil</keyword>
<reference evidence="2 3" key="1">
    <citation type="journal article" date="2015" name="Nature">
        <title>rRNA introns, odd ribosomes, and small enigmatic genomes across a large radiation of phyla.</title>
        <authorList>
            <person name="Brown C.T."/>
            <person name="Hug L.A."/>
            <person name="Thomas B.C."/>
            <person name="Sharon I."/>
            <person name="Castelle C.J."/>
            <person name="Singh A."/>
            <person name="Wilkins M.J."/>
            <person name="Williams K.H."/>
            <person name="Banfield J.F."/>
        </authorList>
    </citation>
    <scope>NUCLEOTIDE SEQUENCE [LARGE SCALE GENOMIC DNA]</scope>
</reference>
<evidence type="ECO:0000313" key="2">
    <source>
        <dbReference type="EMBL" id="KKS41046.1"/>
    </source>
</evidence>
<dbReference type="EMBL" id="LCCZ01000062">
    <property type="protein sequence ID" value="KKS41046.1"/>
    <property type="molecule type" value="Genomic_DNA"/>
</dbReference>
<feature type="coiled-coil region" evidence="1">
    <location>
        <begin position="377"/>
        <end position="407"/>
    </location>
</feature>
<protein>
    <submittedName>
        <fullName evidence="2">Uncharacterized protein</fullName>
    </submittedName>
</protein>
<feature type="non-terminal residue" evidence="2">
    <location>
        <position position="1"/>
    </location>
</feature>
<name>A0A0G1B3W4_9BACT</name>
<comment type="caution">
    <text evidence="2">The sequence shown here is derived from an EMBL/GenBank/DDBJ whole genome shotgun (WGS) entry which is preliminary data.</text>
</comment>
<evidence type="ECO:0000256" key="1">
    <source>
        <dbReference type="SAM" id="Coils"/>
    </source>
</evidence>
<dbReference type="AlphaFoldDB" id="A0A0G1B3W4"/>
<feature type="coiled-coil region" evidence="1">
    <location>
        <begin position="168"/>
        <end position="207"/>
    </location>
</feature>
<accession>A0A0G1B3W4</accession>
<dbReference type="Proteomes" id="UP000034875">
    <property type="component" value="Unassembled WGS sequence"/>
</dbReference>
<gene>
    <name evidence="2" type="ORF">UV05_C0062G0007</name>
</gene>